<keyword evidence="2" id="KW-1185">Reference proteome</keyword>
<sequence>MGTAGDDLLDPSLREALSERDRRVRGGGKEQRAITFEKLAGDALTLWYSWATLMWLDASGTKLTLLFTEYVVTLVGRNLRPLRNRIAAAMEDVVRETAESRDFAAEGESVVHAIRVERLKPESEHYLDGKRDDG</sequence>
<name>A0A6P2CRU1_9BACT</name>
<reference evidence="1 2" key="1">
    <citation type="submission" date="2019-05" db="EMBL/GenBank/DDBJ databases">
        <authorList>
            <consortium name="Science for Life Laboratories"/>
        </authorList>
    </citation>
    <scope>NUCLEOTIDE SEQUENCE [LARGE SCALE GENOMIC DNA]</scope>
    <source>
        <strain evidence="1">Soil9</strain>
    </source>
</reference>
<accession>A0A6P2CRU1</accession>
<dbReference type="RefSeq" id="WP_162666617.1">
    <property type="nucleotide sequence ID" value="NZ_LR593886.1"/>
</dbReference>
<evidence type="ECO:0000313" key="1">
    <source>
        <dbReference type="EMBL" id="VTR91651.1"/>
    </source>
</evidence>
<dbReference type="Proteomes" id="UP000464178">
    <property type="component" value="Chromosome"/>
</dbReference>
<dbReference type="AlphaFoldDB" id="A0A6P2CRU1"/>
<gene>
    <name evidence="1" type="ORF">SOIL9_60630</name>
</gene>
<dbReference type="EMBL" id="LR593886">
    <property type="protein sequence ID" value="VTR91651.1"/>
    <property type="molecule type" value="Genomic_DNA"/>
</dbReference>
<evidence type="ECO:0000313" key="2">
    <source>
        <dbReference type="Proteomes" id="UP000464178"/>
    </source>
</evidence>
<dbReference type="KEGG" id="gms:SOIL9_60630"/>
<protein>
    <submittedName>
        <fullName evidence="1">Uncharacterized protein</fullName>
    </submittedName>
</protein>
<proteinExistence type="predicted"/>
<organism evidence="1 2">
    <name type="scientific">Gemmata massiliana</name>
    <dbReference type="NCBI Taxonomy" id="1210884"/>
    <lineage>
        <taxon>Bacteria</taxon>
        <taxon>Pseudomonadati</taxon>
        <taxon>Planctomycetota</taxon>
        <taxon>Planctomycetia</taxon>
        <taxon>Gemmatales</taxon>
        <taxon>Gemmataceae</taxon>
        <taxon>Gemmata</taxon>
    </lineage>
</organism>